<reference evidence="6" key="1">
    <citation type="submission" date="2020-05" db="EMBL/GenBank/DDBJ databases">
        <authorList>
            <person name="Chiriac C."/>
            <person name="Salcher M."/>
            <person name="Ghai R."/>
            <person name="Kavagutti S V."/>
        </authorList>
    </citation>
    <scope>NUCLEOTIDE SEQUENCE</scope>
</reference>
<dbReference type="EMBL" id="LR797356">
    <property type="protein sequence ID" value="CAB4205066.1"/>
    <property type="molecule type" value="Genomic_DNA"/>
</dbReference>
<protein>
    <submittedName>
        <fullName evidence="6">Uncharacterized protein</fullName>
    </submittedName>
</protein>
<dbReference type="EMBL" id="LR796804">
    <property type="protein sequence ID" value="CAB4167764.1"/>
    <property type="molecule type" value="Genomic_DNA"/>
</dbReference>
<evidence type="ECO:0000313" key="7">
    <source>
        <dbReference type="EMBL" id="CAB4205066.1"/>
    </source>
</evidence>
<organism evidence="6">
    <name type="scientific">uncultured Caudovirales phage</name>
    <dbReference type="NCBI Taxonomy" id="2100421"/>
    <lineage>
        <taxon>Viruses</taxon>
        <taxon>Duplodnaviria</taxon>
        <taxon>Heunggongvirae</taxon>
        <taxon>Uroviricota</taxon>
        <taxon>Caudoviricetes</taxon>
        <taxon>Peduoviridae</taxon>
        <taxon>Maltschvirus</taxon>
        <taxon>Maltschvirus maltsch</taxon>
    </lineage>
</organism>
<name>A0A6J5RGX5_9CAUD</name>
<evidence type="ECO:0000313" key="2">
    <source>
        <dbReference type="EMBL" id="CAB4155977.1"/>
    </source>
</evidence>
<feature type="region of interest" description="Disordered" evidence="1">
    <location>
        <begin position="1"/>
        <end position="33"/>
    </location>
</feature>
<proteinExistence type="predicted"/>
<feature type="region of interest" description="Disordered" evidence="1">
    <location>
        <begin position="152"/>
        <end position="181"/>
    </location>
</feature>
<evidence type="ECO:0000313" key="3">
    <source>
        <dbReference type="EMBL" id="CAB4167764.1"/>
    </source>
</evidence>
<dbReference type="EMBL" id="LR798362">
    <property type="protein sequence ID" value="CAB5226719.1"/>
    <property type="molecule type" value="Genomic_DNA"/>
</dbReference>
<dbReference type="EMBL" id="LR797024">
    <property type="protein sequence ID" value="CAB4181658.1"/>
    <property type="molecule type" value="Genomic_DNA"/>
</dbReference>
<evidence type="ECO:0000313" key="4">
    <source>
        <dbReference type="EMBL" id="CAB4168516.1"/>
    </source>
</evidence>
<dbReference type="EMBL" id="LR796827">
    <property type="protein sequence ID" value="CAB4168516.1"/>
    <property type="molecule type" value="Genomic_DNA"/>
</dbReference>
<dbReference type="EMBL" id="LR796643">
    <property type="protein sequence ID" value="CAB4155977.1"/>
    <property type="molecule type" value="Genomic_DNA"/>
</dbReference>
<gene>
    <name evidence="5" type="ORF">UFOVP1058_54</name>
    <name evidence="6" type="ORF">UFOVP1289_9</name>
    <name evidence="7" type="ORF">UFOVP1410_8</name>
    <name evidence="9" type="ORF">UFOVP1514_24</name>
    <name evidence="8" type="ORF">UFOVP1642_36</name>
    <name evidence="2" type="ORF">UFOVP656_26</name>
    <name evidence="3" type="ORF">UFOVP857_48</name>
    <name evidence="4" type="ORF">UFOVP879_67</name>
</gene>
<feature type="region of interest" description="Disordered" evidence="1">
    <location>
        <begin position="237"/>
        <end position="276"/>
    </location>
</feature>
<feature type="compositionally biased region" description="Polar residues" evidence="1">
    <location>
        <begin position="152"/>
        <end position="174"/>
    </location>
</feature>
<sequence length="305" mass="34797">MSTNLNKDLEDDIEIEIEDDTPEVDRGKSPMPEDIVKELEDDELEEYSDKVKTRLKQMKKVWHDERREKEREIREKSEALNYAQRVLAENRQLKETLSNGERSLVSSYAQSAEMEAAAARRAYKEAYEAGDSDKVLEAQEQLNSASYKLTQLRNYRPTVQPTETELQSPTNAGTNPRPDSKTMAWQERNTWWGVDPEMTASALGLHQKLEQERGAQFVGSDEYWDSIDNTMHRRFPEYFEGSESPPNGSTRSSGRTQNRPATVVASASRSTTSRRVTLNSSQLAIAKKLGVTPEQYAREKQKLGN</sequence>
<feature type="compositionally biased region" description="Acidic residues" evidence="1">
    <location>
        <begin position="9"/>
        <end position="22"/>
    </location>
</feature>
<feature type="compositionally biased region" description="Polar residues" evidence="1">
    <location>
        <begin position="244"/>
        <end position="260"/>
    </location>
</feature>
<evidence type="ECO:0000256" key="1">
    <source>
        <dbReference type="SAM" id="MobiDB-lite"/>
    </source>
</evidence>
<evidence type="ECO:0000313" key="9">
    <source>
        <dbReference type="EMBL" id="CAB5226719.1"/>
    </source>
</evidence>
<dbReference type="EMBL" id="LR797506">
    <property type="protein sequence ID" value="CAB4221729.1"/>
    <property type="molecule type" value="Genomic_DNA"/>
</dbReference>
<accession>A0A6J5RGX5</accession>
<feature type="compositionally biased region" description="Low complexity" evidence="1">
    <location>
        <begin position="261"/>
        <end position="276"/>
    </location>
</feature>
<evidence type="ECO:0000313" key="8">
    <source>
        <dbReference type="EMBL" id="CAB4221729.1"/>
    </source>
</evidence>
<evidence type="ECO:0000313" key="6">
    <source>
        <dbReference type="EMBL" id="CAB4195252.1"/>
    </source>
</evidence>
<dbReference type="EMBL" id="LR797234">
    <property type="protein sequence ID" value="CAB4195252.1"/>
    <property type="molecule type" value="Genomic_DNA"/>
</dbReference>
<evidence type="ECO:0000313" key="5">
    <source>
        <dbReference type="EMBL" id="CAB4181658.1"/>
    </source>
</evidence>